<protein>
    <submittedName>
        <fullName evidence="2">(apollo) hypothetical protein</fullName>
    </submittedName>
</protein>
<dbReference type="AlphaFoldDB" id="A0A8S3W5X9"/>
<dbReference type="EMBL" id="CAJQZP010000164">
    <property type="protein sequence ID" value="CAG4942161.1"/>
    <property type="molecule type" value="Genomic_DNA"/>
</dbReference>
<organism evidence="2 3">
    <name type="scientific">Parnassius apollo</name>
    <name type="common">Apollo butterfly</name>
    <name type="synonym">Papilio apollo</name>
    <dbReference type="NCBI Taxonomy" id="110799"/>
    <lineage>
        <taxon>Eukaryota</taxon>
        <taxon>Metazoa</taxon>
        <taxon>Ecdysozoa</taxon>
        <taxon>Arthropoda</taxon>
        <taxon>Hexapoda</taxon>
        <taxon>Insecta</taxon>
        <taxon>Pterygota</taxon>
        <taxon>Neoptera</taxon>
        <taxon>Endopterygota</taxon>
        <taxon>Lepidoptera</taxon>
        <taxon>Glossata</taxon>
        <taxon>Ditrysia</taxon>
        <taxon>Papilionoidea</taxon>
        <taxon>Papilionidae</taxon>
        <taxon>Parnassiinae</taxon>
        <taxon>Parnassini</taxon>
        <taxon>Parnassius</taxon>
        <taxon>Parnassius</taxon>
    </lineage>
</organism>
<accession>A0A8S3W5X9</accession>
<gene>
    <name evidence="2" type="ORF">PAPOLLO_LOCUS2381</name>
</gene>
<keyword evidence="3" id="KW-1185">Reference proteome</keyword>
<evidence type="ECO:0000313" key="2">
    <source>
        <dbReference type="EMBL" id="CAG4942161.1"/>
    </source>
</evidence>
<sequence>MCAALTCGAPAAAARHPRRPCSAGAARTRGLPQARNRRPPAGGARYKTHVHSANVHSTHLWRAGGKCQASASSL</sequence>
<reference evidence="2" key="1">
    <citation type="submission" date="2021-04" db="EMBL/GenBank/DDBJ databases">
        <authorList>
            <person name="Tunstrom K."/>
        </authorList>
    </citation>
    <scope>NUCLEOTIDE SEQUENCE</scope>
</reference>
<feature type="region of interest" description="Disordered" evidence="1">
    <location>
        <begin position="9"/>
        <end position="46"/>
    </location>
</feature>
<proteinExistence type="predicted"/>
<evidence type="ECO:0000313" key="3">
    <source>
        <dbReference type="Proteomes" id="UP000691718"/>
    </source>
</evidence>
<comment type="caution">
    <text evidence="2">The sequence shown here is derived from an EMBL/GenBank/DDBJ whole genome shotgun (WGS) entry which is preliminary data.</text>
</comment>
<evidence type="ECO:0000256" key="1">
    <source>
        <dbReference type="SAM" id="MobiDB-lite"/>
    </source>
</evidence>
<name>A0A8S3W5X9_PARAO</name>
<dbReference type="Proteomes" id="UP000691718">
    <property type="component" value="Unassembled WGS sequence"/>
</dbReference>